<gene>
    <name evidence="3" type="ORF">C882_1401</name>
</gene>
<dbReference type="PANTHER" id="PTHR30041">
    <property type="entry name" value="ARSENATE REDUCTASE"/>
    <property type="match status" value="1"/>
</dbReference>
<dbReference type="NCBIfam" id="NF008107">
    <property type="entry name" value="PRK10853.1"/>
    <property type="match status" value="1"/>
</dbReference>
<organism evidence="3 4">
    <name type="scientific">Caenispirillum salinarum AK4</name>
    <dbReference type="NCBI Taxonomy" id="1238182"/>
    <lineage>
        <taxon>Bacteria</taxon>
        <taxon>Pseudomonadati</taxon>
        <taxon>Pseudomonadota</taxon>
        <taxon>Alphaproteobacteria</taxon>
        <taxon>Rhodospirillales</taxon>
        <taxon>Novispirillaceae</taxon>
        <taxon>Caenispirillum</taxon>
    </lineage>
</organism>
<proteinExistence type="inferred from homology"/>
<protein>
    <submittedName>
        <fullName evidence="3">A glutathione-dependent thiol reductase</fullName>
    </submittedName>
</protein>
<comment type="caution">
    <text evidence="3">The sequence shown here is derived from an EMBL/GenBank/DDBJ whole genome shotgun (WGS) entry which is preliminary data.</text>
</comment>
<dbReference type="AlphaFoldDB" id="K9GNL6"/>
<accession>K9GNL6</accession>
<dbReference type="PATRIC" id="fig|1238182.3.peg.3615"/>
<dbReference type="PROSITE" id="PS51353">
    <property type="entry name" value="ARSC"/>
    <property type="match status" value="1"/>
</dbReference>
<dbReference type="SUPFAM" id="SSF52833">
    <property type="entry name" value="Thioredoxin-like"/>
    <property type="match status" value="1"/>
</dbReference>
<dbReference type="OrthoDB" id="9803749at2"/>
<dbReference type="InterPro" id="IPR006504">
    <property type="entry name" value="Tscrpt_reg_Spx/MgsR"/>
</dbReference>
<evidence type="ECO:0000256" key="2">
    <source>
        <dbReference type="PROSITE-ProRule" id="PRU01282"/>
    </source>
</evidence>
<evidence type="ECO:0000256" key="1">
    <source>
        <dbReference type="ARBA" id="ARBA00007198"/>
    </source>
</evidence>
<dbReference type="CDD" id="cd03035">
    <property type="entry name" value="ArsC_Yffb"/>
    <property type="match status" value="1"/>
</dbReference>
<dbReference type="NCBIfam" id="TIGR01617">
    <property type="entry name" value="arsC_related"/>
    <property type="match status" value="1"/>
</dbReference>
<comment type="similarity">
    <text evidence="1 2">Belongs to the ArsC family.</text>
</comment>
<dbReference type="Gene3D" id="3.40.30.10">
    <property type="entry name" value="Glutaredoxin"/>
    <property type="match status" value="1"/>
</dbReference>
<evidence type="ECO:0000313" key="3">
    <source>
        <dbReference type="EMBL" id="EKV27555.1"/>
    </source>
</evidence>
<evidence type="ECO:0000313" key="4">
    <source>
        <dbReference type="Proteomes" id="UP000009881"/>
    </source>
</evidence>
<dbReference type="EMBL" id="ANHY01000019">
    <property type="protein sequence ID" value="EKV27555.1"/>
    <property type="molecule type" value="Genomic_DNA"/>
</dbReference>
<dbReference type="Pfam" id="PF03960">
    <property type="entry name" value="ArsC"/>
    <property type="match status" value="1"/>
</dbReference>
<reference evidence="3 4" key="1">
    <citation type="journal article" date="2013" name="Genome Announc.">
        <title>Draft Genome Sequence of an Alphaproteobacterium, Caenispirillum salinarum AK4(T), Isolated from a Solar Saltern.</title>
        <authorList>
            <person name="Khatri I."/>
            <person name="Singh A."/>
            <person name="Korpole S."/>
            <person name="Pinnaka A.K."/>
            <person name="Subramanian S."/>
        </authorList>
    </citation>
    <scope>NUCLEOTIDE SEQUENCE [LARGE SCALE GENOMIC DNA]</scope>
    <source>
        <strain evidence="3 4">AK4</strain>
    </source>
</reference>
<name>K9GNL6_9PROT</name>
<sequence>MITVYGLKTCDTCRKALKWMMEESIPHRFHDLRKDGVPEAEVSGWLDLLGWETLINKRGTTWRGLSEDQREGLDDAGAKALILEHPALVKRPLFDLGDRVLLGFKQEQKDALRERAAAEA</sequence>
<dbReference type="InterPro" id="IPR006660">
    <property type="entry name" value="Arsenate_reductase-like"/>
</dbReference>
<dbReference type="RefSeq" id="WP_009542057.1">
    <property type="nucleotide sequence ID" value="NZ_ANHY01000019.1"/>
</dbReference>
<keyword evidence="4" id="KW-1185">Reference proteome</keyword>
<dbReference type="eggNOG" id="COG1393">
    <property type="taxonomic scope" value="Bacteria"/>
</dbReference>
<dbReference type="STRING" id="1238182.C882_1401"/>
<dbReference type="Proteomes" id="UP000009881">
    <property type="component" value="Unassembled WGS sequence"/>
</dbReference>
<dbReference type="PANTHER" id="PTHR30041:SF8">
    <property type="entry name" value="PROTEIN YFFB"/>
    <property type="match status" value="1"/>
</dbReference>
<dbReference type="InterPro" id="IPR036249">
    <property type="entry name" value="Thioredoxin-like_sf"/>
</dbReference>